<protein>
    <submittedName>
        <fullName evidence="2">Uncharacterized protein</fullName>
    </submittedName>
</protein>
<dbReference type="KEGG" id="malv:MALV_04400"/>
<name>A0A6N4UMY2_9MYCO</name>
<evidence type="ECO:0000313" key="2">
    <source>
        <dbReference type="EMBL" id="BBX25315.1"/>
    </source>
</evidence>
<feature type="compositionally biased region" description="Pro residues" evidence="1">
    <location>
        <begin position="190"/>
        <end position="203"/>
    </location>
</feature>
<feature type="region of interest" description="Disordered" evidence="1">
    <location>
        <begin position="151"/>
        <end position="203"/>
    </location>
</feature>
<keyword evidence="3" id="KW-1185">Reference proteome</keyword>
<reference evidence="2 3" key="1">
    <citation type="journal article" date="2019" name="Emerg. Microbes Infect.">
        <title>Comprehensive subspecies identification of 175 nontuberculous mycobacteria species based on 7547 genomic profiles.</title>
        <authorList>
            <person name="Matsumoto Y."/>
            <person name="Kinjo T."/>
            <person name="Motooka D."/>
            <person name="Nabeya D."/>
            <person name="Jung N."/>
            <person name="Uechi K."/>
            <person name="Horii T."/>
            <person name="Iida T."/>
            <person name="Fujita J."/>
            <person name="Nakamura S."/>
        </authorList>
    </citation>
    <scope>NUCLEOTIDE SEQUENCE [LARGE SCALE GENOMIC DNA]</scope>
    <source>
        <strain evidence="2 3">JCM 12272</strain>
    </source>
</reference>
<proteinExistence type="predicted"/>
<accession>A0A6N4UMY2</accession>
<dbReference type="Proteomes" id="UP000466906">
    <property type="component" value="Chromosome"/>
</dbReference>
<sequence>MAVRQRNGPHVAGSVRSGFMSAAKYPWGILPALAGLLTGALLIPAAAQADPEAPPQVEPLPDQQLHNVTYRARIDGVSRNATIAYKIDDDNINTADPSMLPGRIFEATGVVSNPETAGMAVRIDWPYSANLHCEILVDDQIVAQADTFVGPRLTRPKDDPTYGSLPCGAPLNTPTPVNPLDTAPDGTDPALPPPPADPEPPAI</sequence>
<dbReference type="EMBL" id="AP022565">
    <property type="protein sequence ID" value="BBX25315.1"/>
    <property type="molecule type" value="Genomic_DNA"/>
</dbReference>
<evidence type="ECO:0000313" key="3">
    <source>
        <dbReference type="Proteomes" id="UP000466906"/>
    </source>
</evidence>
<dbReference type="AlphaFoldDB" id="A0A6N4UMY2"/>
<evidence type="ECO:0000256" key="1">
    <source>
        <dbReference type="SAM" id="MobiDB-lite"/>
    </source>
</evidence>
<gene>
    <name evidence="2" type="ORF">MALV_04400</name>
</gene>
<organism evidence="2 3">
    <name type="scientific">Mycolicibacterium alvei</name>
    <dbReference type="NCBI Taxonomy" id="67081"/>
    <lineage>
        <taxon>Bacteria</taxon>
        <taxon>Bacillati</taxon>
        <taxon>Actinomycetota</taxon>
        <taxon>Actinomycetes</taxon>
        <taxon>Mycobacteriales</taxon>
        <taxon>Mycobacteriaceae</taxon>
        <taxon>Mycolicibacterium</taxon>
    </lineage>
</organism>